<dbReference type="GO" id="GO:0016787">
    <property type="term" value="F:hydrolase activity"/>
    <property type="evidence" value="ECO:0007669"/>
    <property type="project" value="UniProtKB-KW"/>
</dbReference>
<dbReference type="GO" id="GO:0046872">
    <property type="term" value="F:metal ion binding"/>
    <property type="evidence" value="ECO:0007669"/>
    <property type="project" value="UniProtKB-KW"/>
</dbReference>
<keyword evidence="7" id="KW-0238">DNA-binding</keyword>
<dbReference type="InterPro" id="IPR050646">
    <property type="entry name" value="Cas1"/>
</dbReference>
<evidence type="ECO:0000256" key="7">
    <source>
        <dbReference type="ARBA" id="ARBA00023125"/>
    </source>
</evidence>
<evidence type="ECO:0000256" key="1">
    <source>
        <dbReference type="ARBA" id="ARBA00022722"/>
    </source>
</evidence>
<dbReference type="PANTHER" id="PTHR34353:SF2">
    <property type="entry name" value="CRISPR-ASSOCIATED ENDONUCLEASE CAS1 1"/>
    <property type="match status" value="1"/>
</dbReference>
<dbReference type="GO" id="GO:0051607">
    <property type="term" value="P:defense response to virus"/>
    <property type="evidence" value="ECO:0007669"/>
    <property type="project" value="UniProtKB-KW"/>
</dbReference>
<organism evidence="10 11">
    <name type="scientific">Levilactobacillus senmaizukei DSM 21775 = NBRC 103853</name>
    <dbReference type="NCBI Taxonomy" id="1423803"/>
    <lineage>
        <taxon>Bacteria</taxon>
        <taxon>Bacillati</taxon>
        <taxon>Bacillota</taxon>
        <taxon>Bacilli</taxon>
        <taxon>Lactobacillales</taxon>
        <taxon>Lactobacillaceae</taxon>
        <taxon>Levilactobacillus</taxon>
    </lineage>
</organism>
<proteinExistence type="predicted"/>
<keyword evidence="3" id="KW-0255">Endonuclease</keyword>
<evidence type="ECO:0000256" key="3">
    <source>
        <dbReference type="ARBA" id="ARBA00022759"/>
    </source>
</evidence>
<dbReference type="GO" id="GO:0004520">
    <property type="term" value="F:DNA endonuclease activity"/>
    <property type="evidence" value="ECO:0007669"/>
    <property type="project" value="InterPro"/>
</dbReference>
<dbReference type="EMBL" id="AYZH01000008">
    <property type="protein sequence ID" value="KRN02341.1"/>
    <property type="molecule type" value="Genomic_DNA"/>
</dbReference>
<keyword evidence="11" id="KW-1185">Reference proteome</keyword>
<dbReference type="InterPro" id="IPR002729">
    <property type="entry name" value="CRISPR-assoc_Cas1"/>
</dbReference>
<evidence type="ECO:0000313" key="10">
    <source>
        <dbReference type="EMBL" id="KRN02341.1"/>
    </source>
</evidence>
<evidence type="ECO:0000256" key="2">
    <source>
        <dbReference type="ARBA" id="ARBA00022723"/>
    </source>
</evidence>
<dbReference type="GO" id="GO:0003677">
    <property type="term" value="F:DNA binding"/>
    <property type="evidence" value="ECO:0007669"/>
    <property type="project" value="UniProtKB-KW"/>
</dbReference>
<reference evidence="10 11" key="1">
    <citation type="journal article" date="2015" name="Genome Announc.">
        <title>Expanding the biotechnology potential of lactobacilli through comparative genomics of 213 strains and associated genera.</title>
        <authorList>
            <person name="Sun Z."/>
            <person name="Harris H.M."/>
            <person name="McCann A."/>
            <person name="Guo C."/>
            <person name="Argimon S."/>
            <person name="Zhang W."/>
            <person name="Yang X."/>
            <person name="Jeffery I.B."/>
            <person name="Cooney J.C."/>
            <person name="Kagawa T.F."/>
            <person name="Liu W."/>
            <person name="Song Y."/>
            <person name="Salvetti E."/>
            <person name="Wrobel A."/>
            <person name="Rasinkangas P."/>
            <person name="Parkhill J."/>
            <person name="Rea M.C."/>
            <person name="O'Sullivan O."/>
            <person name="Ritari J."/>
            <person name="Douillard F.P."/>
            <person name="Paul Ross R."/>
            <person name="Yang R."/>
            <person name="Briner A.E."/>
            <person name="Felis G.E."/>
            <person name="de Vos W.M."/>
            <person name="Barrangou R."/>
            <person name="Klaenhammer T.R."/>
            <person name="Caufield P.W."/>
            <person name="Cui Y."/>
            <person name="Zhang H."/>
            <person name="O'Toole P.W."/>
        </authorList>
    </citation>
    <scope>NUCLEOTIDE SEQUENCE [LARGE SCALE GENOMIC DNA]</scope>
    <source>
        <strain evidence="10 11">DSM 21775</strain>
    </source>
</reference>
<keyword evidence="5" id="KW-0460">Magnesium</keyword>
<comment type="subunit">
    <text evidence="9">Homodimer, forms a heterotetramer with a Cas2 homodimer.</text>
</comment>
<sequence>MVSQHAKISLTTGNIVIQTDRDRYHTPVRDINVLLIQTLQAVITTAAVAALAEVHARIIFTGKDGQPTCETTGCYPRARTAALIESQVNWDETRKSHLWTKVVSAKLANQVKVAQLCGVDPSGMANEIDKLELNDVTNREAVVARQYFPLIFGDGFSRSDLVPMNAALNYGYALLLSLIDRSVVSHGYLTCFGIHHDNAENGFNLGSDLMEPFRPIVDYWVAQHKINDLTPDIKLGLARLLDLEMNFDGRTEILSHVIEKQVGQCLNYLNGETDQIQIKVEVPDEVSSDAINDYV</sequence>
<evidence type="ECO:0000256" key="6">
    <source>
        <dbReference type="ARBA" id="ARBA00023118"/>
    </source>
</evidence>
<dbReference type="STRING" id="1423803.FD13_GL002021"/>
<comment type="caution">
    <text evidence="10">The sequence shown here is derived from an EMBL/GenBank/DDBJ whole genome shotgun (WGS) entry which is preliminary data.</text>
</comment>
<dbReference type="NCBIfam" id="TIGR00287">
    <property type="entry name" value="cas1"/>
    <property type="match status" value="1"/>
</dbReference>
<dbReference type="PATRIC" id="fig|1423803.3.peg.2080"/>
<protein>
    <submittedName>
        <fullName evidence="10">CRISPR-associated protein Cas1</fullName>
    </submittedName>
</protein>
<name>A0A0R2DKU2_9LACO</name>
<evidence type="ECO:0000256" key="9">
    <source>
        <dbReference type="ARBA" id="ARBA00038592"/>
    </source>
</evidence>
<keyword evidence="1" id="KW-0540">Nuclease</keyword>
<evidence type="ECO:0000256" key="5">
    <source>
        <dbReference type="ARBA" id="ARBA00022842"/>
    </source>
</evidence>
<gene>
    <name evidence="10" type="ORF">FD13_GL002021</name>
</gene>
<dbReference type="GO" id="GO:0043571">
    <property type="term" value="P:maintenance of CRISPR repeat elements"/>
    <property type="evidence" value="ECO:0007669"/>
    <property type="project" value="InterPro"/>
</dbReference>
<keyword evidence="2" id="KW-0479">Metal-binding</keyword>
<accession>A0A0R2DKU2</accession>
<dbReference type="PANTHER" id="PTHR34353">
    <property type="entry name" value="CRISPR-ASSOCIATED ENDONUCLEASE CAS1 1"/>
    <property type="match status" value="1"/>
</dbReference>
<keyword evidence="4" id="KW-0378">Hydrolase</keyword>
<evidence type="ECO:0000256" key="4">
    <source>
        <dbReference type="ARBA" id="ARBA00022801"/>
    </source>
</evidence>
<dbReference type="Gene3D" id="1.20.120.920">
    <property type="entry name" value="CRISPR-associated endonuclease Cas1, C-terminal domain"/>
    <property type="match status" value="1"/>
</dbReference>
<dbReference type="Proteomes" id="UP000051589">
    <property type="component" value="Unassembled WGS sequence"/>
</dbReference>
<dbReference type="InterPro" id="IPR042206">
    <property type="entry name" value="CRISPR-assoc_Cas1_C"/>
</dbReference>
<dbReference type="InterPro" id="IPR019855">
    <property type="entry name" value="CRISPR-assoc_Cas1_NMENI"/>
</dbReference>
<dbReference type="Pfam" id="PF01867">
    <property type="entry name" value="Cas_Cas1"/>
    <property type="match status" value="1"/>
</dbReference>
<dbReference type="AlphaFoldDB" id="A0A0R2DKU2"/>
<dbReference type="NCBIfam" id="TIGR03639">
    <property type="entry name" value="cas1_NMENI"/>
    <property type="match status" value="1"/>
</dbReference>
<keyword evidence="6" id="KW-0051">Antiviral defense</keyword>
<keyword evidence="8" id="KW-0464">Manganese</keyword>
<evidence type="ECO:0000256" key="8">
    <source>
        <dbReference type="ARBA" id="ARBA00023211"/>
    </source>
</evidence>
<evidence type="ECO:0000313" key="11">
    <source>
        <dbReference type="Proteomes" id="UP000051589"/>
    </source>
</evidence>